<dbReference type="GO" id="GO:0044027">
    <property type="term" value="P:negative regulation of gene expression via chromosomal CpG island methylation"/>
    <property type="evidence" value="ECO:0007669"/>
    <property type="project" value="TreeGrafter"/>
</dbReference>
<dbReference type="InterPro" id="IPR029063">
    <property type="entry name" value="SAM-dependent_MTases_sf"/>
</dbReference>
<accession>A0A3N6N5W6</accession>
<dbReference type="InterPro" id="IPR050390">
    <property type="entry name" value="C5-Methyltransferase"/>
</dbReference>
<dbReference type="InterPro" id="IPR031303">
    <property type="entry name" value="C5_meth_CS"/>
</dbReference>
<dbReference type="PROSITE" id="PS51679">
    <property type="entry name" value="SAM_MT_C5"/>
    <property type="match status" value="1"/>
</dbReference>
<evidence type="ECO:0000256" key="3">
    <source>
        <dbReference type="ARBA" id="ARBA00022679"/>
    </source>
</evidence>
<dbReference type="EC" id="2.1.1.37" evidence="1"/>
<evidence type="ECO:0000313" key="5">
    <source>
        <dbReference type="EMBL" id="RQG93712.1"/>
    </source>
</evidence>
<keyword evidence="4" id="KW-0949">S-adenosyl-L-methionine</keyword>
<dbReference type="GO" id="GO:0032259">
    <property type="term" value="P:methylation"/>
    <property type="evidence" value="ECO:0007669"/>
    <property type="project" value="UniProtKB-KW"/>
</dbReference>
<dbReference type="Gene3D" id="3.90.120.10">
    <property type="entry name" value="DNA Methylase, subunit A, domain 2"/>
    <property type="match status" value="1"/>
</dbReference>
<sequence>MSAAAAETVTVVDLFAGAGGFSTGAADAVGDLREDPDVDVRLIAVNHDEDAIATHEANHSWADHYHAKVEELHPPDVVEPGSVDLLIAGPMCTHFSNARGGQPVDEQMRASPWHVLHWIQLLQPTNIIIENVRELRSWGPLDEDGEPTKDGSIFEQWVATLQALGYTINQDDGGEFGVILRAADYGDPTTRERLFVMGSRTRRPTIPEPTHSDDPTDELADWRPAADVIDWSDPGTSIWTRSRPLSNNTMKRIAEGIRQHCDPRLDPFADAIAEFGTRRDIEEHGKDVRLTAELQDDVVDVANLETALEERDEPFLVTGEIETALSVPMVMGQHTHAKAKRADSAPVPTLTKRGVIHHINADAFVLPRNMPQRDIYSNPTYDPDDRPFHTVTAKNHDGHLISPFLVEYYGNSTSASIDEPLPTVTTKARHALIVPECYPWGLDLRYRLLEPPETKQAQGFSADYEIVAETKKSRRKQIGNAVPVNLAAALCRHVLTTEMPSLTTYGAGIQPTDVDVPAYEEVAATDD</sequence>
<gene>
    <name evidence="5" type="ORF">EA472_22515</name>
</gene>
<dbReference type="InterPro" id="IPR001525">
    <property type="entry name" value="C5_MeTfrase"/>
</dbReference>
<keyword evidence="2 5" id="KW-0489">Methyltransferase</keyword>
<dbReference type="OrthoDB" id="5033at2157"/>
<protein>
    <recommendedName>
        <fullName evidence="1">DNA (cytosine-5-)-methyltransferase</fullName>
        <ecNumber evidence="1">2.1.1.37</ecNumber>
    </recommendedName>
</protein>
<dbReference type="Proteomes" id="UP000281431">
    <property type="component" value="Unassembled WGS sequence"/>
</dbReference>
<dbReference type="PRINTS" id="PR00105">
    <property type="entry name" value="C5METTRFRASE"/>
</dbReference>
<evidence type="ECO:0000313" key="6">
    <source>
        <dbReference type="Proteomes" id="UP000281431"/>
    </source>
</evidence>
<dbReference type="GO" id="GO:0003677">
    <property type="term" value="F:DNA binding"/>
    <property type="evidence" value="ECO:0007669"/>
    <property type="project" value="TreeGrafter"/>
</dbReference>
<dbReference type="Gene3D" id="3.40.50.150">
    <property type="entry name" value="Vaccinia Virus protein VP39"/>
    <property type="match status" value="1"/>
</dbReference>
<evidence type="ECO:0000256" key="4">
    <source>
        <dbReference type="ARBA" id="ARBA00022691"/>
    </source>
</evidence>
<keyword evidence="6" id="KW-1185">Reference proteome</keyword>
<dbReference type="PANTHER" id="PTHR10629:SF52">
    <property type="entry name" value="DNA (CYTOSINE-5)-METHYLTRANSFERASE 1"/>
    <property type="match status" value="1"/>
</dbReference>
<dbReference type="PROSITE" id="PS00095">
    <property type="entry name" value="C5_MTASE_2"/>
    <property type="match status" value="1"/>
</dbReference>
<dbReference type="GO" id="GO:0003886">
    <property type="term" value="F:DNA (cytosine-5-)-methyltransferase activity"/>
    <property type="evidence" value="ECO:0007669"/>
    <property type="project" value="UniProtKB-EC"/>
</dbReference>
<name>A0A3N6N5W6_NATCH</name>
<dbReference type="EMBL" id="REFZ01000069">
    <property type="protein sequence ID" value="RQG93712.1"/>
    <property type="molecule type" value="Genomic_DNA"/>
</dbReference>
<dbReference type="AlphaFoldDB" id="A0A3N6N5W6"/>
<organism evidence="5 6">
    <name type="scientific">Natrarchaeobius chitinivorans</name>
    <dbReference type="NCBI Taxonomy" id="1679083"/>
    <lineage>
        <taxon>Archaea</taxon>
        <taxon>Methanobacteriati</taxon>
        <taxon>Methanobacteriota</taxon>
        <taxon>Stenosarchaea group</taxon>
        <taxon>Halobacteria</taxon>
        <taxon>Halobacteriales</taxon>
        <taxon>Natrialbaceae</taxon>
        <taxon>Natrarchaeobius</taxon>
    </lineage>
</organism>
<reference evidence="5 6" key="1">
    <citation type="submission" date="2018-10" db="EMBL/GenBank/DDBJ databases">
        <title>Natrarchaeobius chitinivorans gen. nov., sp. nov., and Natrarchaeobius haloalkaliphilus sp. nov., alkaliphilic, chitin-utilizing haloarchaea from hypersaline alkaline lakes.</title>
        <authorList>
            <person name="Sorokin D.Y."/>
            <person name="Elcheninov A.G."/>
            <person name="Kostrikina N.A."/>
            <person name="Bale N.J."/>
            <person name="Sinninghe Damste J.S."/>
            <person name="Khijniak T.V."/>
            <person name="Kublanov I.V."/>
            <person name="Toshchakov S.V."/>
        </authorList>
    </citation>
    <scope>NUCLEOTIDE SEQUENCE [LARGE SCALE GENOMIC DNA]</scope>
    <source>
        <strain evidence="5 6">AArcht7</strain>
    </source>
</reference>
<proteinExistence type="predicted"/>
<evidence type="ECO:0000256" key="2">
    <source>
        <dbReference type="ARBA" id="ARBA00022603"/>
    </source>
</evidence>
<dbReference type="PANTHER" id="PTHR10629">
    <property type="entry name" value="CYTOSINE-SPECIFIC METHYLTRANSFERASE"/>
    <property type="match status" value="1"/>
</dbReference>
<comment type="caution">
    <text evidence="5">The sequence shown here is derived from an EMBL/GenBank/DDBJ whole genome shotgun (WGS) entry which is preliminary data.</text>
</comment>
<keyword evidence="3 5" id="KW-0808">Transferase</keyword>
<dbReference type="SUPFAM" id="SSF53335">
    <property type="entry name" value="S-adenosyl-L-methionine-dependent methyltransferases"/>
    <property type="match status" value="1"/>
</dbReference>
<dbReference type="Pfam" id="PF00145">
    <property type="entry name" value="DNA_methylase"/>
    <property type="match status" value="1"/>
</dbReference>
<evidence type="ECO:0000256" key="1">
    <source>
        <dbReference type="ARBA" id="ARBA00011975"/>
    </source>
</evidence>